<gene>
    <name evidence="3" type="ORF">Gogos_005593</name>
</gene>
<dbReference type="AlphaFoldDB" id="A0A7J9CYV5"/>
<dbReference type="Pfam" id="PF14392">
    <property type="entry name" value="zf-CCHC_4"/>
    <property type="match status" value="1"/>
</dbReference>
<organism evidence="3 4">
    <name type="scientific">Gossypium gossypioides</name>
    <name type="common">Mexican cotton</name>
    <name type="synonym">Selera gossypioides</name>
    <dbReference type="NCBI Taxonomy" id="34282"/>
    <lineage>
        <taxon>Eukaryota</taxon>
        <taxon>Viridiplantae</taxon>
        <taxon>Streptophyta</taxon>
        <taxon>Embryophyta</taxon>
        <taxon>Tracheophyta</taxon>
        <taxon>Spermatophyta</taxon>
        <taxon>Magnoliopsida</taxon>
        <taxon>eudicotyledons</taxon>
        <taxon>Gunneridae</taxon>
        <taxon>Pentapetalae</taxon>
        <taxon>rosids</taxon>
        <taxon>malvids</taxon>
        <taxon>Malvales</taxon>
        <taxon>Malvaceae</taxon>
        <taxon>Malvoideae</taxon>
        <taxon>Gossypium</taxon>
    </lineage>
</organism>
<feature type="non-terminal residue" evidence="3">
    <location>
        <position position="1"/>
    </location>
</feature>
<evidence type="ECO:0000259" key="2">
    <source>
        <dbReference type="Pfam" id="PF14392"/>
    </source>
</evidence>
<evidence type="ECO:0000256" key="1">
    <source>
        <dbReference type="SAM" id="MobiDB-lite"/>
    </source>
</evidence>
<keyword evidence="4" id="KW-1185">Reference proteome</keyword>
<dbReference type="PANTHER" id="PTHR31286">
    <property type="entry name" value="GLYCINE-RICH CELL WALL STRUCTURAL PROTEIN 1.8-LIKE"/>
    <property type="match status" value="1"/>
</dbReference>
<name>A0A7J9CYV5_GOSGO</name>
<reference evidence="3 4" key="1">
    <citation type="journal article" date="2019" name="Genome Biol. Evol.">
        <title>Insights into the evolution of the New World diploid cottons (Gossypium, subgenus Houzingenia) based on genome sequencing.</title>
        <authorList>
            <person name="Grover C.E."/>
            <person name="Arick M.A. 2nd"/>
            <person name="Thrash A."/>
            <person name="Conover J.L."/>
            <person name="Sanders W.S."/>
            <person name="Peterson D.G."/>
            <person name="Frelichowski J.E."/>
            <person name="Scheffler J.A."/>
            <person name="Scheffler B.E."/>
            <person name="Wendel J.F."/>
        </authorList>
    </citation>
    <scope>NUCLEOTIDE SEQUENCE [LARGE SCALE GENOMIC DNA]</scope>
    <source>
        <strain evidence="3">5</strain>
        <tissue evidence="3">Leaf</tissue>
    </source>
</reference>
<evidence type="ECO:0000313" key="3">
    <source>
        <dbReference type="EMBL" id="MBA0753581.1"/>
    </source>
</evidence>
<evidence type="ECO:0000313" key="4">
    <source>
        <dbReference type="Proteomes" id="UP000593579"/>
    </source>
</evidence>
<dbReference type="InterPro" id="IPR025836">
    <property type="entry name" value="Zn_knuckle_CX2CX4HX4C"/>
</dbReference>
<proteinExistence type="predicted"/>
<dbReference type="InterPro" id="IPR040256">
    <property type="entry name" value="At4g02000-like"/>
</dbReference>
<dbReference type="PANTHER" id="PTHR31286:SF153">
    <property type="entry name" value="DUF4283 DOMAIN PROTEIN"/>
    <property type="match status" value="1"/>
</dbReference>
<dbReference type="OrthoDB" id="10351963at2759"/>
<feature type="compositionally biased region" description="Polar residues" evidence="1">
    <location>
        <begin position="156"/>
        <end position="172"/>
    </location>
</feature>
<sequence>MNESMARQFGNFCGKFIEYDTSIPTLGSQSYLRTRVCLDVTAPLKRKKKILCGKSLVVYARFKYEKLSLFCFICGRLGHGESFYPLRLQIEPSKIIFGWDLSLRATTRRRNVMDSRWLRTADGTPCNLDRWSNSNQGNLSYEGNVLGRNVRGGNGSQNINPNLRQMGSGKYNESSSYNLGPGGGDVRMVAVGARYRSMDLISNEEEDPFALVEGKKRQRIVECTREPLKTIVDHCPLLLDSEGNIRKKDDSYVKSFRFEAKWCLDNLFEALVDKWWNENAGNVLGKLEKLGDHILRWQKSSSRVEKKKRL</sequence>
<feature type="domain" description="Zinc knuckle CX2CX4HX4C" evidence="2">
    <location>
        <begin position="38"/>
        <end position="85"/>
    </location>
</feature>
<dbReference type="EMBL" id="JABEZY010256902">
    <property type="protein sequence ID" value="MBA0753581.1"/>
    <property type="molecule type" value="Genomic_DNA"/>
</dbReference>
<feature type="region of interest" description="Disordered" evidence="1">
    <location>
        <begin position="151"/>
        <end position="172"/>
    </location>
</feature>
<dbReference type="Proteomes" id="UP000593579">
    <property type="component" value="Unassembled WGS sequence"/>
</dbReference>
<accession>A0A7J9CYV5</accession>
<protein>
    <recommendedName>
        <fullName evidence="2">Zinc knuckle CX2CX4HX4C domain-containing protein</fullName>
    </recommendedName>
</protein>
<comment type="caution">
    <text evidence="3">The sequence shown here is derived from an EMBL/GenBank/DDBJ whole genome shotgun (WGS) entry which is preliminary data.</text>
</comment>